<evidence type="ECO:0000313" key="3">
    <source>
        <dbReference type="EMBL" id="RYC33987.1"/>
    </source>
</evidence>
<dbReference type="OrthoDB" id="128078at2"/>
<feature type="chain" id="PRO_5021029437" description="Porin" evidence="2">
    <location>
        <begin position="28"/>
        <end position="536"/>
    </location>
</feature>
<feature type="signal peptide" evidence="2">
    <location>
        <begin position="1"/>
        <end position="27"/>
    </location>
</feature>
<feature type="compositionally biased region" description="Basic and acidic residues" evidence="1">
    <location>
        <begin position="49"/>
        <end position="64"/>
    </location>
</feature>
<sequence>MQSRHRLLSTASLSCMLLGFGASGVHADTSTAAEIALLKAQLRRLEAKVDAQERDKRQAARDAPRAAPKRAGTASPGGTAVAVKAVGDQNYGDGPTPLFVACPEKSLCYKGLTFTPGGFVALETVTRQHNLSADIDSPFGAIPFRQSRSGRLGEFRFSARQSRISGLVEGNPDPFTHIAAYGEFDFLGAAQTANSNESNSYNLRVRHLYTTVDRSDYGLHLLAGQTWSLATMFAKGLQVRKENIPLTIDAQYVPGFVWARQPQVRLVKDISPILAVGISAENPQTTESGALPATFTYNQASTGGGLFNSANSLSLNHAPDIVGKVAYDPTVDGHDVHVEGFGIGRDFYSRYNGRNRDVIGGGGGSSVLVDLLPKVLSVQLSGAVGAGLGRYGTAQLPDITVSSNGQAKPLSESMLLAGATLHATPALDFYAYAGMEQDARSSQGTVAGVNYGYGNALNSNAGCNIEGSAATCTGNNRLVRQITAGTWDTFYNGAYGQLRGGLQYSFTQRFAFSALQGGAPHADESTVLTSIRYYSF</sequence>
<accession>A0A4Q2UFJ0</accession>
<dbReference type="RefSeq" id="WP_129222847.1">
    <property type="nucleotide sequence ID" value="NZ_QYBB01000001.1"/>
</dbReference>
<proteinExistence type="predicted"/>
<dbReference type="Proteomes" id="UP000290759">
    <property type="component" value="Unassembled WGS sequence"/>
</dbReference>
<evidence type="ECO:0000313" key="4">
    <source>
        <dbReference type="Proteomes" id="UP000290759"/>
    </source>
</evidence>
<dbReference type="AlphaFoldDB" id="A0A4Q2UFJ0"/>
<reference evidence="3 4" key="2">
    <citation type="submission" date="2019-02" db="EMBL/GenBank/DDBJ databases">
        <title>'Lichenibacterium ramalinii' gen. nov. sp. nov., 'Lichenibacterium minor' gen. nov. sp. nov.</title>
        <authorList>
            <person name="Pankratov T."/>
        </authorList>
    </citation>
    <scope>NUCLEOTIDE SEQUENCE [LARGE SCALE GENOMIC DNA]</scope>
    <source>
        <strain evidence="3 4">RmlP026</strain>
    </source>
</reference>
<reference evidence="3 4" key="1">
    <citation type="submission" date="2018-12" db="EMBL/GenBank/DDBJ databases">
        <authorList>
            <person name="Grouzdev D.S."/>
            <person name="Krutkina M.S."/>
        </authorList>
    </citation>
    <scope>NUCLEOTIDE SEQUENCE [LARGE SCALE GENOMIC DNA]</scope>
    <source>
        <strain evidence="3 4">RmlP026</strain>
    </source>
</reference>
<organism evidence="3 4">
    <name type="scientific">Lichenibacterium minor</name>
    <dbReference type="NCBI Taxonomy" id="2316528"/>
    <lineage>
        <taxon>Bacteria</taxon>
        <taxon>Pseudomonadati</taxon>
        <taxon>Pseudomonadota</taxon>
        <taxon>Alphaproteobacteria</taxon>
        <taxon>Hyphomicrobiales</taxon>
        <taxon>Lichenihabitantaceae</taxon>
        <taxon>Lichenibacterium</taxon>
    </lineage>
</organism>
<protein>
    <recommendedName>
        <fullName evidence="5">Porin</fullName>
    </recommendedName>
</protein>
<keyword evidence="2" id="KW-0732">Signal</keyword>
<evidence type="ECO:0000256" key="1">
    <source>
        <dbReference type="SAM" id="MobiDB-lite"/>
    </source>
</evidence>
<keyword evidence="4" id="KW-1185">Reference proteome</keyword>
<name>A0A4Q2UFJ0_9HYPH</name>
<comment type="caution">
    <text evidence="3">The sequence shown here is derived from an EMBL/GenBank/DDBJ whole genome shotgun (WGS) entry which is preliminary data.</text>
</comment>
<feature type="region of interest" description="Disordered" evidence="1">
    <location>
        <begin position="49"/>
        <end position="77"/>
    </location>
</feature>
<evidence type="ECO:0008006" key="5">
    <source>
        <dbReference type="Google" id="ProtNLM"/>
    </source>
</evidence>
<dbReference type="EMBL" id="QYBB01000001">
    <property type="protein sequence ID" value="RYC33987.1"/>
    <property type="molecule type" value="Genomic_DNA"/>
</dbReference>
<evidence type="ECO:0000256" key="2">
    <source>
        <dbReference type="SAM" id="SignalP"/>
    </source>
</evidence>
<gene>
    <name evidence="3" type="ORF">D3273_01690</name>
</gene>